<dbReference type="Pfam" id="PF03745">
    <property type="entry name" value="DUF309"/>
    <property type="match status" value="1"/>
</dbReference>
<keyword evidence="2" id="KW-1185">Reference proteome</keyword>
<gene>
    <name evidence="1" type="ORF">EJP77_19000</name>
</gene>
<accession>A0A3S1DUG1</accession>
<dbReference type="RefSeq" id="WP_127200843.1">
    <property type="nucleotide sequence ID" value="NZ_RZNX01000013.1"/>
</dbReference>
<sequence>MKYDPLYVAYLIYFNRDRDFFECHEVLEELWLARNREPLYKGLLQVAVGLFHFRRGNIKGSYKMLQSAADKLRSYPDDSLGIDLGKVKEDVKQMVGKLDPHSGEPTPYYDITIQIIDSKLERAVNLASSELMPNIPIQIHPKRGEKHALRDQKFNDK</sequence>
<dbReference type="AlphaFoldDB" id="A0A3S1DUG1"/>
<dbReference type="Proteomes" id="UP000272464">
    <property type="component" value="Unassembled WGS sequence"/>
</dbReference>
<dbReference type="EMBL" id="RZNX01000013">
    <property type="protein sequence ID" value="RUT27923.1"/>
    <property type="molecule type" value="Genomic_DNA"/>
</dbReference>
<protein>
    <submittedName>
        <fullName evidence="1">DUF309 domain-containing protein</fullName>
    </submittedName>
</protein>
<proteinExistence type="predicted"/>
<evidence type="ECO:0000313" key="2">
    <source>
        <dbReference type="Proteomes" id="UP000272464"/>
    </source>
</evidence>
<dbReference type="InterPro" id="IPR005500">
    <property type="entry name" value="DUF309"/>
</dbReference>
<dbReference type="PANTHER" id="PTHR34796">
    <property type="entry name" value="EXPRESSED PROTEIN"/>
    <property type="match status" value="1"/>
</dbReference>
<dbReference type="PANTHER" id="PTHR34796:SF1">
    <property type="entry name" value="EXPRESSED PROTEIN"/>
    <property type="match status" value="1"/>
</dbReference>
<name>A0A3S1DUG1_9BACL</name>
<dbReference type="InterPro" id="IPR023203">
    <property type="entry name" value="TTHA0068_sf"/>
</dbReference>
<dbReference type="OrthoDB" id="165483at2"/>
<evidence type="ECO:0000313" key="1">
    <source>
        <dbReference type="EMBL" id="RUT27923.1"/>
    </source>
</evidence>
<dbReference type="SUPFAM" id="SSF140663">
    <property type="entry name" value="TTHA0068-like"/>
    <property type="match status" value="1"/>
</dbReference>
<dbReference type="Gene3D" id="1.10.3450.10">
    <property type="entry name" value="TTHA0068-like"/>
    <property type="match status" value="1"/>
</dbReference>
<comment type="caution">
    <text evidence="1">The sequence shown here is derived from an EMBL/GenBank/DDBJ whole genome shotgun (WGS) entry which is preliminary data.</text>
</comment>
<reference evidence="1 2" key="1">
    <citation type="submission" date="2018-12" db="EMBL/GenBank/DDBJ databases">
        <authorList>
            <person name="Sun L."/>
            <person name="Chen Z."/>
        </authorList>
    </citation>
    <scope>NUCLEOTIDE SEQUENCE [LARGE SCALE GENOMIC DNA]</scope>
    <source>
        <strain evidence="1 2">3-5-3</strain>
    </source>
</reference>
<organism evidence="1 2">
    <name type="scientific">Paenibacillus zeisoli</name>
    <dbReference type="NCBI Taxonomy" id="2496267"/>
    <lineage>
        <taxon>Bacteria</taxon>
        <taxon>Bacillati</taxon>
        <taxon>Bacillota</taxon>
        <taxon>Bacilli</taxon>
        <taxon>Bacillales</taxon>
        <taxon>Paenibacillaceae</taxon>
        <taxon>Paenibacillus</taxon>
    </lineage>
</organism>